<organism evidence="1 2">
    <name type="scientific">Massilia antarctica</name>
    <dbReference type="NCBI Taxonomy" id="2765360"/>
    <lineage>
        <taxon>Bacteria</taxon>
        <taxon>Pseudomonadati</taxon>
        <taxon>Pseudomonadota</taxon>
        <taxon>Betaproteobacteria</taxon>
        <taxon>Burkholderiales</taxon>
        <taxon>Oxalobacteraceae</taxon>
        <taxon>Telluria group</taxon>
        <taxon>Massilia</taxon>
    </lineage>
</organism>
<evidence type="ECO:0000313" key="1">
    <source>
        <dbReference type="EMBL" id="QPI51414.1"/>
    </source>
</evidence>
<name>A0AA48WH91_9BURK</name>
<reference evidence="1 2" key="1">
    <citation type="submission" date="2020-11" db="EMBL/GenBank/DDBJ databases">
        <authorList>
            <person name="Sun Q."/>
        </authorList>
    </citation>
    <scope>NUCLEOTIDE SEQUENCE [LARGE SCALE GENOMIC DNA]</scope>
    <source>
        <strain evidence="1 2">P8398</strain>
    </source>
</reference>
<accession>A0AA48WH91</accession>
<evidence type="ECO:0000313" key="2">
    <source>
        <dbReference type="Proteomes" id="UP000662888"/>
    </source>
</evidence>
<dbReference type="Proteomes" id="UP000662888">
    <property type="component" value="Chromosome"/>
</dbReference>
<proteinExistence type="predicted"/>
<protein>
    <submittedName>
        <fullName evidence="1">Helix-turn-helix domain-containing protein</fullName>
    </submittedName>
</protein>
<dbReference type="InterPro" id="IPR010982">
    <property type="entry name" value="Lambda_DNA-bd_dom_sf"/>
</dbReference>
<keyword evidence="2" id="KW-1185">Reference proteome</keyword>
<dbReference type="Gene3D" id="1.10.260.40">
    <property type="entry name" value="lambda repressor-like DNA-binding domains"/>
    <property type="match status" value="1"/>
</dbReference>
<gene>
    <name evidence="1" type="ORF">IV454_07820</name>
</gene>
<sequence length="99" mass="10383">MARTLSVPGTPVGPRMSSLADLGDLVRNRRLELRLRIDDAAHACGVAANVFSRLENGGPIGADRLLLVLAGLGLTMLVTTKEHAHSILPASDQYSGGPL</sequence>
<dbReference type="SUPFAM" id="SSF47413">
    <property type="entry name" value="lambda repressor-like DNA-binding domains"/>
    <property type="match status" value="1"/>
</dbReference>
<dbReference type="EMBL" id="CP065053">
    <property type="protein sequence ID" value="QPI51414.1"/>
    <property type="molecule type" value="Genomic_DNA"/>
</dbReference>